<keyword evidence="8 10" id="KW-0012">Acyltransferase</keyword>
<evidence type="ECO:0000256" key="7">
    <source>
        <dbReference type="ARBA" id="ARBA00023242"/>
    </source>
</evidence>
<keyword evidence="4 10" id="KW-0819">tRNA processing</keyword>
<comment type="catalytic activity">
    <reaction evidence="10">
        <text>a cytidine in 18S rRNA + acetyl-CoA + ATP + H2O = an N(4)-acetylcytidine in 18S rRNA + ADP + phosphate + CoA + H(+)</text>
        <dbReference type="Rhea" id="RHEA:51424"/>
        <dbReference type="Rhea" id="RHEA-COMP:13575"/>
        <dbReference type="Rhea" id="RHEA-COMP:13576"/>
        <dbReference type="ChEBI" id="CHEBI:15377"/>
        <dbReference type="ChEBI" id="CHEBI:15378"/>
        <dbReference type="ChEBI" id="CHEBI:30616"/>
        <dbReference type="ChEBI" id="CHEBI:43474"/>
        <dbReference type="ChEBI" id="CHEBI:57287"/>
        <dbReference type="ChEBI" id="CHEBI:57288"/>
        <dbReference type="ChEBI" id="CHEBI:74900"/>
        <dbReference type="ChEBI" id="CHEBI:82748"/>
        <dbReference type="ChEBI" id="CHEBI:456216"/>
    </reaction>
</comment>
<gene>
    <name evidence="16" type="ORF">JXQ802_LOCUS32610</name>
    <name evidence="15" type="ORF">PYM288_LOCUS22649</name>
</gene>
<feature type="domain" description="TcmA/NAT10 helicase" evidence="11">
    <location>
        <begin position="286"/>
        <end position="493"/>
    </location>
</feature>
<evidence type="ECO:0000259" key="12">
    <source>
        <dbReference type="Pfam" id="PF08351"/>
    </source>
</evidence>
<feature type="binding site" evidence="10">
    <location>
        <begin position="645"/>
        <end position="651"/>
    </location>
    <ligand>
        <name>acetyl-CoA</name>
        <dbReference type="ChEBI" id="CHEBI:57288"/>
    </ligand>
</feature>
<protein>
    <recommendedName>
        <fullName evidence="9 10">RNA cytidine acetyltransferase</fullName>
        <ecNumber evidence="10">2.3.1.-</ecNumber>
    </recommendedName>
    <alternativeName>
        <fullName evidence="10">18S rRNA cytosine acetyltransferase</fullName>
    </alternativeName>
</protein>
<dbReference type="GO" id="GO:0005730">
    <property type="term" value="C:nucleolus"/>
    <property type="evidence" value="ECO:0007669"/>
    <property type="project" value="UniProtKB-SubCell"/>
</dbReference>
<dbReference type="HAMAP" id="MF_03211">
    <property type="entry name" value="RNA_acetyltr_Nat10"/>
    <property type="match status" value="1"/>
</dbReference>
<comment type="catalytic activity">
    <reaction evidence="10">
        <text>a cytidine in tRNA + acetyl-CoA + ATP + H2O = an N(4)-acetylcytidine in tRNA + ADP + phosphate + CoA + H(+)</text>
        <dbReference type="Rhea" id="RHEA:53876"/>
        <dbReference type="Rhea" id="RHEA-COMP:13670"/>
        <dbReference type="Rhea" id="RHEA-COMP:13671"/>
        <dbReference type="ChEBI" id="CHEBI:15377"/>
        <dbReference type="ChEBI" id="CHEBI:15378"/>
        <dbReference type="ChEBI" id="CHEBI:30616"/>
        <dbReference type="ChEBI" id="CHEBI:43474"/>
        <dbReference type="ChEBI" id="CHEBI:57287"/>
        <dbReference type="ChEBI" id="CHEBI:57288"/>
        <dbReference type="ChEBI" id="CHEBI:74900"/>
        <dbReference type="ChEBI" id="CHEBI:82748"/>
        <dbReference type="ChEBI" id="CHEBI:456216"/>
    </reaction>
</comment>
<feature type="domain" description="TmcA/NAT10 N-terminal" evidence="12">
    <location>
        <begin position="9"/>
        <end position="204"/>
    </location>
</feature>
<dbReference type="Pfam" id="PF13718">
    <property type="entry name" value="GNAT_acetyltr_2"/>
    <property type="match status" value="1"/>
</dbReference>
<evidence type="ECO:0000256" key="6">
    <source>
        <dbReference type="ARBA" id="ARBA00022840"/>
    </source>
</evidence>
<dbReference type="AlphaFoldDB" id="A0A815I3J7"/>
<dbReference type="Pfam" id="PF08351">
    <property type="entry name" value="TmcA_N"/>
    <property type="match status" value="1"/>
</dbReference>
<proteinExistence type="inferred from homology"/>
<dbReference type="Pfam" id="PF05127">
    <property type="entry name" value="NAT10_TcmA_helicase"/>
    <property type="match status" value="1"/>
</dbReference>
<evidence type="ECO:0000256" key="4">
    <source>
        <dbReference type="ARBA" id="ARBA00022694"/>
    </source>
</evidence>
<comment type="caution">
    <text evidence="10">Lacks conserved residue(s) required for the propagation of feature annotation.</text>
</comment>
<evidence type="ECO:0000313" key="16">
    <source>
        <dbReference type="EMBL" id="CAF1360744.1"/>
    </source>
</evidence>
<dbReference type="PANTHER" id="PTHR10925">
    <property type="entry name" value="N-ACETYLTRANSFERASE 10"/>
    <property type="match status" value="1"/>
</dbReference>
<dbReference type="FunFam" id="3.40.50.300:FF:002218">
    <property type="entry name" value="tRNA(Met) cytidine acetyltransferase TmcA"/>
    <property type="match status" value="1"/>
</dbReference>
<dbReference type="GO" id="GO:0051391">
    <property type="term" value="P:tRNA acetylation"/>
    <property type="evidence" value="ECO:0007669"/>
    <property type="project" value="UniProtKB-UniRule"/>
</dbReference>
<dbReference type="EC" id="2.3.1.-" evidence="10"/>
<dbReference type="InterPro" id="IPR007807">
    <property type="entry name" value="TcmA/NAT10_helicase"/>
</dbReference>
<evidence type="ECO:0000313" key="15">
    <source>
        <dbReference type="EMBL" id="CAF1159231.1"/>
    </source>
</evidence>
<accession>A0A815I3J7</accession>
<feature type="domain" description="N-acetyltransferase" evidence="13">
    <location>
        <begin position="538"/>
        <end position="768"/>
    </location>
</feature>
<dbReference type="Pfam" id="PF13725">
    <property type="entry name" value="tRNA_bind_2"/>
    <property type="match status" value="1"/>
</dbReference>
<comment type="function">
    <text evidence="10">RNA cytidine acetyltransferase with specificity toward both 18S rRNA and tRNAs. Catalyzes the formation of N(4)-acetylcytidine (ac4C) in 18S rRNA. Required for early nucleolar cleavages of precursor rRNA at sites A0, A1 and A2 during 18S rRNA synthesis. Catalyzes the formation of ac4C in serine and leucine tRNAs. Requires a tRNA-binding adapter protein for full tRNA acetyltransferase activity but not for 18S rRNA acetylation.</text>
</comment>
<dbReference type="Gene3D" id="3.40.50.300">
    <property type="entry name" value="P-loop containing nucleotide triphosphate hydrolases"/>
    <property type="match status" value="1"/>
</dbReference>
<evidence type="ECO:0000256" key="3">
    <source>
        <dbReference type="ARBA" id="ARBA00022679"/>
    </source>
</evidence>
<dbReference type="CDD" id="cd04301">
    <property type="entry name" value="NAT_SF"/>
    <property type="match status" value="1"/>
</dbReference>
<evidence type="ECO:0000256" key="10">
    <source>
        <dbReference type="HAMAP-Rule" id="MF_03211"/>
    </source>
</evidence>
<evidence type="ECO:0000259" key="14">
    <source>
        <dbReference type="Pfam" id="PF13725"/>
    </source>
</evidence>
<evidence type="ECO:0000259" key="13">
    <source>
        <dbReference type="Pfam" id="PF13718"/>
    </source>
</evidence>
<dbReference type="InterPro" id="IPR033688">
    <property type="entry name" value="NAT10"/>
</dbReference>
<keyword evidence="2 10" id="KW-0698">rRNA processing</keyword>
<dbReference type="EMBL" id="CAJNOH010000985">
    <property type="protein sequence ID" value="CAF1159231.1"/>
    <property type="molecule type" value="Genomic_DNA"/>
</dbReference>
<comment type="subcellular location">
    <subcellularLocation>
        <location evidence="1 10">Nucleus</location>
        <location evidence="1 10">Nucleolus</location>
    </subcellularLocation>
</comment>
<dbReference type="InterPro" id="IPR032672">
    <property type="entry name" value="TmcA/NAT10/Kre33"/>
</dbReference>
<reference evidence="16" key="1">
    <citation type="submission" date="2021-02" db="EMBL/GenBank/DDBJ databases">
        <authorList>
            <person name="Nowell W R."/>
        </authorList>
    </citation>
    <scope>NUCLEOTIDE SEQUENCE</scope>
</reference>
<evidence type="ECO:0000259" key="11">
    <source>
        <dbReference type="Pfam" id="PF05127"/>
    </source>
</evidence>
<feature type="binding site" evidence="10">
    <location>
        <begin position="291"/>
        <end position="300"/>
    </location>
    <ligand>
        <name>ATP</name>
        <dbReference type="ChEBI" id="CHEBI:30616"/>
    </ligand>
</feature>
<name>A0A815I3J7_9BILA</name>
<dbReference type="PANTHER" id="PTHR10925:SF5">
    <property type="entry name" value="RNA CYTIDINE ACETYLTRANSFERASE"/>
    <property type="match status" value="1"/>
</dbReference>
<dbReference type="Proteomes" id="UP000663854">
    <property type="component" value="Unassembled WGS sequence"/>
</dbReference>
<evidence type="ECO:0000313" key="17">
    <source>
        <dbReference type="Proteomes" id="UP000663870"/>
    </source>
</evidence>
<dbReference type="InterPro" id="IPR027417">
    <property type="entry name" value="P-loop_NTPase"/>
</dbReference>
<dbReference type="InterPro" id="IPR000182">
    <property type="entry name" value="GNAT_dom"/>
</dbReference>
<comment type="similarity">
    <text evidence="10">Belongs to the RNA cytidine acetyltransferase family. NAT10 subfamily.</text>
</comment>
<keyword evidence="6 10" id="KW-0067">ATP-binding</keyword>
<evidence type="ECO:0000256" key="8">
    <source>
        <dbReference type="ARBA" id="ARBA00023315"/>
    </source>
</evidence>
<dbReference type="EMBL" id="CAJNOL010001444">
    <property type="protein sequence ID" value="CAF1360744.1"/>
    <property type="molecule type" value="Genomic_DNA"/>
</dbReference>
<keyword evidence="3 10" id="KW-0808">Transferase</keyword>
<dbReference type="Gene3D" id="3.40.630.30">
    <property type="match status" value="1"/>
</dbReference>
<dbReference type="GO" id="GO:0030686">
    <property type="term" value="C:90S preribosome"/>
    <property type="evidence" value="ECO:0007669"/>
    <property type="project" value="TreeGrafter"/>
</dbReference>
<evidence type="ECO:0000256" key="5">
    <source>
        <dbReference type="ARBA" id="ARBA00022741"/>
    </source>
</evidence>
<dbReference type="SUPFAM" id="SSF55729">
    <property type="entry name" value="Acyl-CoA N-acyltransferases (Nat)"/>
    <property type="match status" value="1"/>
</dbReference>
<evidence type="ECO:0000256" key="2">
    <source>
        <dbReference type="ARBA" id="ARBA00022552"/>
    </source>
</evidence>
<feature type="binding site" evidence="10">
    <location>
        <position position="475"/>
    </location>
    <ligand>
        <name>ATP</name>
        <dbReference type="ChEBI" id="CHEBI:30616"/>
    </ligand>
</feature>
<evidence type="ECO:0000256" key="9">
    <source>
        <dbReference type="ARBA" id="ARBA00068357"/>
    </source>
</evidence>
<dbReference type="GO" id="GO:0000049">
    <property type="term" value="F:tRNA binding"/>
    <property type="evidence" value="ECO:0007669"/>
    <property type="project" value="TreeGrafter"/>
</dbReference>
<dbReference type="Gene3D" id="3.40.50.11040">
    <property type="match status" value="1"/>
</dbReference>
<dbReference type="Proteomes" id="UP000663870">
    <property type="component" value="Unassembled WGS sequence"/>
</dbReference>
<dbReference type="GO" id="GO:1904812">
    <property type="term" value="P:rRNA acetylation involved in maturation of SSU-rRNA"/>
    <property type="evidence" value="ECO:0007669"/>
    <property type="project" value="InterPro"/>
</dbReference>
<keyword evidence="5 10" id="KW-0547">Nucleotide-binding</keyword>
<organism evidence="16 17">
    <name type="scientific">Rotaria sordida</name>
    <dbReference type="NCBI Taxonomy" id="392033"/>
    <lineage>
        <taxon>Eukaryota</taxon>
        <taxon>Metazoa</taxon>
        <taxon>Spiralia</taxon>
        <taxon>Gnathifera</taxon>
        <taxon>Rotifera</taxon>
        <taxon>Eurotatoria</taxon>
        <taxon>Bdelloidea</taxon>
        <taxon>Philodinida</taxon>
        <taxon>Philodinidae</taxon>
        <taxon>Rotaria</taxon>
    </lineage>
</organism>
<dbReference type="GO" id="GO:1990883">
    <property type="term" value="F:18S rRNA cytidine N-acetyltransferase activity"/>
    <property type="evidence" value="ECO:0007669"/>
    <property type="project" value="TreeGrafter"/>
</dbReference>
<comment type="caution">
    <text evidence="16">The sequence shown here is derived from an EMBL/GenBank/DDBJ whole genome shotgun (WGS) entry which is preliminary data.</text>
</comment>
<dbReference type="InterPro" id="IPR027992">
    <property type="entry name" value="tRNA_bind_dom"/>
</dbReference>
<evidence type="ECO:0000256" key="1">
    <source>
        <dbReference type="ARBA" id="ARBA00004604"/>
    </source>
</evidence>
<dbReference type="InterPro" id="IPR013562">
    <property type="entry name" value="TmcA/NAT10_N"/>
</dbReference>
<keyword evidence="17" id="KW-1185">Reference proteome</keyword>
<dbReference type="InterPro" id="IPR016181">
    <property type="entry name" value="Acyl_CoA_acyltransferase"/>
</dbReference>
<sequence length="1031" mass="117886">MVKKKIDNRIRILIENGIKSFNRSLIVIVGDKGRDQVVILHHMLSKAQVKARPTVLWCYKKELDFSTHRKKRMKQMRKRQQATGSTGVGGDDDNPFEVFLSSTQIHYTFYSDTPKILGRTFGMCVLQDFEALTPNLLARTVETVEGGGLIVILLQTMRSLKQLYTLTMDVHARYRTETHRQTEPRFNERFILSLSSCEQCLIVDDQLNILPCSSNTSLNIEALPSKTEENSLTLEQIELKKLCYSLKETQPIGNLIECCKTLDQGKVLLKLLDSITDKAFRHTCSITASRGRGKSAALGLAIAGAIAFGYSNIYVTSPAPENLKILFEFILKGFNVLDYQDHIDYDIQYSSNDHKEKNIIQLTIHRPKQHRQVIQYIQPNEPSRLSQCELLIIDEAAAIPLPLVKQLLTGANYLIFLSSTINGYEGTGRSLSLKLLEQLRKQSAVLTTATKTTKTTKTTTNNRTLNELELNEPIRYGINDPIELWLNNLLCLDCCQDPSKFNKVTSSGCPSLESCSLYCISRDTLFSYNESSEKFLRRLMYLFVSSHYKNSPNDLQMLSDAPGHDIYCLLGPIIDSNQLPDILCAIQVCYEGDLSKDIVARQLTHGQRGSGDLIPWTIAQTYQDYTFGKMSGVRIVRLATHPDYQRMGYGTKAIHLLEKYFQGHIVNIDEYNNLESSSSPKADQVEIIDDDDLPLLNEKLHPRRGLPPLLEKLSERRLKHSIDYLGVSYGLSADLLKFWKKNQFLPIYLRQTASELTGEYSCIMLKTIHQSNQAPWLFSYYQDFRRRLISLLGFQFRIFTPGMVLNLIQQAVYPEIKEEFTVSLIEQNFTDYDLRRLESYTRNLVDYHLILDLIPTLAKLFYLNRLPIQLTVVQMALLSGIGLQYKTIEQLENELNLPQSQLLALFNKLIKKIIDLINSVQENELGKTFVNSLDTANMQPLDKSLRQELNEVAATIRIRQSEELDRLMHDQQLTKYAVNGSEEVWKGELKNISDPGVISIPRTLNKRKDIEIESHFDLSKQKSKKKKNKKK</sequence>
<feature type="binding site" evidence="10">
    <location>
        <position position="741"/>
    </location>
    <ligand>
        <name>acetyl-CoA</name>
        <dbReference type="ChEBI" id="CHEBI:57288"/>
    </ligand>
</feature>
<feature type="domain" description="Possible tRNA binding" evidence="14">
    <location>
        <begin position="776"/>
        <end position="986"/>
    </location>
</feature>
<keyword evidence="7 10" id="KW-0539">Nucleus</keyword>
<dbReference type="GO" id="GO:0005524">
    <property type="term" value="F:ATP binding"/>
    <property type="evidence" value="ECO:0007669"/>
    <property type="project" value="UniProtKB-UniRule"/>
</dbReference>